<dbReference type="GO" id="GO:0008146">
    <property type="term" value="F:sulfotransferase activity"/>
    <property type="evidence" value="ECO:0007669"/>
    <property type="project" value="InterPro"/>
</dbReference>
<reference evidence="4" key="1">
    <citation type="submission" date="2020-07" db="EMBL/GenBank/DDBJ databases">
        <title>The High-quality genome of the commercially important snow crab, Chionoecetes opilio.</title>
        <authorList>
            <person name="Jeong J.-H."/>
            <person name="Ryu S."/>
        </authorList>
    </citation>
    <scope>NUCLEOTIDE SEQUENCE</scope>
    <source>
        <strain evidence="4">MADBK_172401_WGS</strain>
        <tissue evidence="4">Digestive gland</tissue>
    </source>
</reference>
<evidence type="ECO:0000256" key="1">
    <source>
        <dbReference type="ARBA" id="ARBA00005771"/>
    </source>
</evidence>
<proteinExistence type="inferred from homology"/>
<evidence type="ECO:0000256" key="2">
    <source>
        <dbReference type="ARBA" id="ARBA00022679"/>
    </source>
</evidence>
<dbReference type="InterPro" id="IPR000863">
    <property type="entry name" value="Sulfotransferase_dom"/>
</dbReference>
<evidence type="ECO:0000313" key="4">
    <source>
        <dbReference type="EMBL" id="KAG0713789.1"/>
    </source>
</evidence>
<comment type="similarity">
    <text evidence="1">Belongs to the sulfotransferase 1 family.</text>
</comment>
<accession>A0A8J4XXA8</accession>
<dbReference type="OrthoDB" id="6504732at2759"/>
<gene>
    <name evidence="4" type="primary">SULT1E1</name>
    <name evidence="4" type="ORF">GWK47_015411</name>
</gene>
<dbReference type="PANTHER" id="PTHR11783">
    <property type="entry name" value="SULFOTRANSFERASE SULT"/>
    <property type="match status" value="1"/>
</dbReference>
<evidence type="ECO:0000259" key="3">
    <source>
        <dbReference type="Pfam" id="PF00685"/>
    </source>
</evidence>
<organism evidence="4 5">
    <name type="scientific">Chionoecetes opilio</name>
    <name type="common">Atlantic snow crab</name>
    <name type="synonym">Cancer opilio</name>
    <dbReference type="NCBI Taxonomy" id="41210"/>
    <lineage>
        <taxon>Eukaryota</taxon>
        <taxon>Metazoa</taxon>
        <taxon>Ecdysozoa</taxon>
        <taxon>Arthropoda</taxon>
        <taxon>Crustacea</taxon>
        <taxon>Multicrustacea</taxon>
        <taxon>Malacostraca</taxon>
        <taxon>Eumalacostraca</taxon>
        <taxon>Eucarida</taxon>
        <taxon>Decapoda</taxon>
        <taxon>Pleocyemata</taxon>
        <taxon>Brachyura</taxon>
        <taxon>Eubrachyura</taxon>
        <taxon>Majoidea</taxon>
        <taxon>Majidae</taxon>
        <taxon>Chionoecetes</taxon>
    </lineage>
</organism>
<name>A0A8J4XXA8_CHIOP</name>
<protein>
    <submittedName>
        <fullName evidence="4">Estrogen sulfotransferase</fullName>
    </submittedName>
</protein>
<dbReference type="Gene3D" id="3.40.50.300">
    <property type="entry name" value="P-loop containing nucleotide triphosphate hydrolases"/>
    <property type="match status" value="1"/>
</dbReference>
<dbReference type="Proteomes" id="UP000770661">
    <property type="component" value="Unassembled WGS sequence"/>
</dbReference>
<feature type="domain" description="Sulfotransferase" evidence="3">
    <location>
        <begin position="60"/>
        <end position="170"/>
    </location>
</feature>
<dbReference type="EMBL" id="JACEEZ010021083">
    <property type="protein sequence ID" value="KAG0713789.1"/>
    <property type="molecule type" value="Genomic_DNA"/>
</dbReference>
<comment type="caution">
    <text evidence="4">The sequence shown here is derived from an EMBL/GenBank/DDBJ whole genome shotgun (WGS) entry which is preliminary data.</text>
</comment>
<sequence length="174" mass="20025">MLLDSSHKATLLEEEELAQQEKDFTGYKHGLVRLNPGRWLFPAEFTKFANGLFNFKWRNSDVVVMTYPKCGTNWTQEIIWTMRNNANFDHPLAMDPLMDRSPFFECDMFFAEEVVPGSSEMNECPSFQRLCPGADPKDGMYLQISEATPDPRTIKTHLPFSLLHHSMLDTAKVT</sequence>
<evidence type="ECO:0000313" key="5">
    <source>
        <dbReference type="Proteomes" id="UP000770661"/>
    </source>
</evidence>
<keyword evidence="2" id="KW-0808">Transferase</keyword>
<dbReference type="AlphaFoldDB" id="A0A8J4XXA8"/>
<dbReference type="InterPro" id="IPR027417">
    <property type="entry name" value="P-loop_NTPase"/>
</dbReference>
<dbReference type="Pfam" id="PF00685">
    <property type="entry name" value="Sulfotransfer_1"/>
    <property type="match status" value="1"/>
</dbReference>
<keyword evidence="5" id="KW-1185">Reference proteome</keyword>
<dbReference type="SUPFAM" id="SSF52540">
    <property type="entry name" value="P-loop containing nucleoside triphosphate hydrolases"/>
    <property type="match status" value="1"/>
</dbReference>